<evidence type="ECO:0000313" key="3">
    <source>
        <dbReference type="EMBL" id="SLM28662.1"/>
    </source>
</evidence>
<accession>A0A1W1H862</accession>
<dbReference type="PRINTS" id="PR00813">
    <property type="entry name" value="BCTERIALGSPG"/>
</dbReference>
<sequence length="181" mass="20537">MSIQKATRQPLMEPFTESGNTTEHIETYVHNKLIWISSFIWRTHITLKCADIFKCEGNKGARGFTLIEMLIVVSIMGILASIAMPSFQKNIIQSREASLKNTLFVLRDVIDQYNADNGHYPETLDALVENNYIRTLPVDPFTKTTTSWITVLSDQEGETGIYDVHSGSYKVSLDGVPYNEW</sequence>
<keyword evidence="4" id="KW-1185">Reference proteome</keyword>
<gene>
    <name evidence="3" type="ORF">MTBBW1_1430034</name>
</gene>
<name>A0A1W1H862_9BACT</name>
<feature type="transmembrane region" description="Helical" evidence="2">
    <location>
        <begin position="64"/>
        <end position="84"/>
    </location>
</feature>
<dbReference type="STRING" id="1246637.MTBBW1_1430034"/>
<protein>
    <submittedName>
        <fullName evidence="3">Type II secretion system protein G (Modular protein)</fullName>
    </submittedName>
</protein>
<organism evidence="3 4">
    <name type="scientific">Desulfamplus magnetovallimortis</name>
    <dbReference type="NCBI Taxonomy" id="1246637"/>
    <lineage>
        <taxon>Bacteria</taxon>
        <taxon>Pseudomonadati</taxon>
        <taxon>Thermodesulfobacteriota</taxon>
        <taxon>Desulfobacteria</taxon>
        <taxon>Desulfobacterales</taxon>
        <taxon>Desulfobacteraceae</taxon>
        <taxon>Desulfamplus</taxon>
    </lineage>
</organism>
<dbReference type="Pfam" id="PF07963">
    <property type="entry name" value="N_methyl"/>
    <property type="match status" value="1"/>
</dbReference>
<keyword evidence="1" id="KW-0488">Methylation</keyword>
<evidence type="ECO:0000313" key="4">
    <source>
        <dbReference type="Proteomes" id="UP000191931"/>
    </source>
</evidence>
<proteinExistence type="predicted"/>
<dbReference type="GO" id="GO:0015627">
    <property type="term" value="C:type II protein secretion system complex"/>
    <property type="evidence" value="ECO:0007669"/>
    <property type="project" value="InterPro"/>
</dbReference>
<dbReference type="PROSITE" id="PS00409">
    <property type="entry name" value="PROKAR_NTER_METHYL"/>
    <property type="match status" value="1"/>
</dbReference>
<keyword evidence="2" id="KW-0472">Membrane</keyword>
<dbReference type="PANTHER" id="PTHR30093:SF47">
    <property type="entry name" value="TYPE IV PILUS NON-CORE MINOR PILIN PILE"/>
    <property type="match status" value="1"/>
</dbReference>
<dbReference type="Gene3D" id="3.30.700.10">
    <property type="entry name" value="Glycoprotein, Type 4 Pilin"/>
    <property type="match status" value="1"/>
</dbReference>
<dbReference type="Proteomes" id="UP000191931">
    <property type="component" value="Unassembled WGS sequence"/>
</dbReference>
<dbReference type="AlphaFoldDB" id="A0A1W1H862"/>
<dbReference type="GO" id="GO:0015628">
    <property type="term" value="P:protein secretion by the type II secretion system"/>
    <property type="evidence" value="ECO:0007669"/>
    <property type="project" value="InterPro"/>
</dbReference>
<dbReference type="EMBL" id="FWEV01000050">
    <property type="protein sequence ID" value="SLM28662.1"/>
    <property type="molecule type" value="Genomic_DNA"/>
</dbReference>
<reference evidence="3 4" key="1">
    <citation type="submission" date="2017-03" db="EMBL/GenBank/DDBJ databases">
        <authorList>
            <person name="Afonso C.L."/>
            <person name="Miller P.J."/>
            <person name="Scott M.A."/>
            <person name="Spackman E."/>
            <person name="Goraichik I."/>
            <person name="Dimitrov K.M."/>
            <person name="Suarez D.L."/>
            <person name="Swayne D.E."/>
        </authorList>
    </citation>
    <scope>NUCLEOTIDE SEQUENCE [LARGE SCALE GENOMIC DNA]</scope>
    <source>
        <strain evidence="3">PRJEB14757</strain>
    </source>
</reference>
<evidence type="ECO:0000256" key="1">
    <source>
        <dbReference type="ARBA" id="ARBA00022481"/>
    </source>
</evidence>
<dbReference type="InterPro" id="IPR000983">
    <property type="entry name" value="Bac_GSPG_pilin"/>
</dbReference>
<evidence type="ECO:0000256" key="2">
    <source>
        <dbReference type="SAM" id="Phobius"/>
    </source>
</evidence>
<dbReference type="InterPro" id="IPR012902">
    <property type="entry name" value="N_methyl_site"/>
</dbReference>
<dbReference type="NCBIfam" id="TIGR02532">
    <property type="entry name" value="IV_pilin_GFxxxE"/>
    <property type="match status" value="1"/>
</dbReference>
<dbReference type="PANTHER" id="PTHR30093">
    <property type="entry name" value="GENERAL SECRETION PATHWAY PROTEIN G"/>
    <property type="match status" value="1"/>
</dbReference>
<keyword evidence="2" id="KW-1133">Transmembrane helix</keyword>
<keyword evidence="2" id="KW-0812">Transmembrane</keyword>
<dbReference type="InterPro" id="IPR045584">
    <property type="entry name" value="Pilin-like"/>
</dbReference>
<dbReference type="SUPFAM" id="SSF54523">
    <property type="entry name" value="Pili subunits"/>
    <property type="match status" value="1"/>
</dbReference>